<comment type="catalytic activity">
    <reaction evidence="9">
        <text>L-tyrosyl-[protein] + ATP = O-phospho-L-tyrosyl-[protein] + ADP + H(+)</text>
        <dbReference type="Rhea" id="RHEA:10596"/>
        <dbReference type="Rhea" id="RHEA-COMP:10136"/>
        <dbReference type="Rhea" id="RHEA-COMP:20101"/>
        <dbReference type="ChEBI" id="CHEBI:15378"/>
        <dbReference type="ChEBI" id="CHEBI:30616"/>
        <dbReference type="ChEBI" id="CHEBI:46858"/>
        <dbReference type="ChEBI" id="CHEBI:61978"/>
        <dbReference type="ChEBI" id="CHEBI:456216"/>
        <dbReference type="EC" id="2.7.12.2"/>
    </reaction>
</comment>
<organism evidence="11 12">
    <name type="scientific">Zophobas morio</name>
    <dbReference type="NCBI Taxonomy" id="2755281"/>
    <lineage>
        <taxon>Eukaryota</taxon>
        <taxon>Metazoa</taxon>
        <taxon>Ecdysozoa</taxon>
        <taxon>Arthropoda</taxon>
        <taxon>Hexapoda</taxon>
        <taxon>Insecta</taxon>
        <taxon>Pterygota</taxon>
        <taxon>Neoptera</taxon>
        <taxon>Endopterygota</taxon>
        <taxon>Coleoptera</taxon>
        <taxon>Polyphaga</taxon>
        <taxon>Cucujiformia</taxon>
        <taxon>Tenebrionidae</taxon>
        <taxon>Zophobas</taxon>
    </lineage>
</organism>
<dbReference type="GO" id="GO:0004708">
    <property type="term" value="F:MAP kinase kinase activity"/>
    <property type="evidence" value="ECO:0007669"/>
    <property type="project" value="UniProtKB-EC"/>
</dbReference>
<feature type="domain" description="Protein kinase" evidence="10">
    <location>
        <begin position="1"/>
        <end position="186"/>
    </location>
</feature>
<gene>
    <name evidence="11" type="ORF">Zmor_005389</name>
</gene>
<proteinExistence type="predicted"/>
<dbReference type="GO" id="GO:0004713">
    <property type="term" value="F:protein tyrosine kinase activity"/>
    <property type="evidence" value="ECO:0007669"/>
    <property type="project" value="UniProtKB-KW"/>
</dbReference>
<evidence type="ECO:0000256" key="6">
    <source>
        <dbReference type="ARBA" id="ARBA00023137"/>
    </source>
</evidence>
<dbReference type="SMART" id="SM00220">
    <property type="entry name" value="S_TKc"/>
    <property type="match status" value="1"/>
</dbReference>
<dbReference type="PANTHER" id="PTHR47448:SF1">
    <property type="entry name" value="SERINE_THREONINE-PROTEIN KINASE STE7 HOMOLOG"/>
    <property type="match status" value="1"/>
</dbReference>
<evidence type="ECO:0000256" key="5">
    <source>
        <dbReference type="ARBA" id="ARBA00022840"/>
    </source>
</evidence>
<accession>A0AA38IT50</accession>
<dbReference type="InterPro" id="IPR000719">
    <property type="entry name" value="Prot_kinase_dom"/>
</dbReference>
<dbReference type="InterPro" id="IPR011009">
    <property type="entry name" value="Kinase-like_dom_sf"/>
</dbReference>
<evidence type="ECO:0000313" key="11">
    <source>
        <dbReference type="EMBL" id="KAJ3660963.1"/>
    </source>
</evidence>
<dbReference type="Gene3D" id="1.10.510.10">
    <property type="entry name" value="Transferase(Phosphotransferase) domain 1"/>
    <property type="match status" value="1"/>
</dbReference>
<name>A0AA38IT50_9CUCU</name>
<sequence length="213" mass="23371">MDTDSVDLVLQQVGQIPENIVAKITASLLKILNDLQDGNALRYTEIKPSNILIKSNGEIKFSGCGISGTRTDSTAHLLVGTRSYMPPERLEGTMQGTHYSFKSIAWSLGLSLVEMATGVYPIPPPDAKTQKPETIFELLDYIVTKPPPTLPKGSFSAEFEDFVGKCLSKDPHERADLKTLLKHKWILKAGADNVSVGSWLSKTMKLPPLQTEC</sequence>
<evidence type="ECO:0000259" key="10">
    <source>
        <dbReference type="PROSITE" id="PS50011"/>
    </source>
</evidence>
<dbReference type="Proteomes" id="UP001168821">
    <property type="component" value="Unassembled WGS sequence"/>
</dbReference>
<dbReference type="EMBL" id="JALNTZ010000002">
    <property type="protein sequence ID" value="KAJ3660963.1"/>
    <property type="molecule type" value="Genomic_DNA"/>
</dbReference>
<protein>
    <recommendedName>
        <fullName evidence="10">Protein kinase domain-containing protein</fullName>
    </recommendedName>
</protein>
<keyword evidence="4" id="KW-0418">Kinase</keyword>
<keyword evidence="5" id="KW-0067">ATP-binding</keyword>
<dbReference type="PANTHER" id="PTHR47448">
    <property type="entry name" value="DUAL SPECIFICITY MITOGEN-ACTIVATED PROTEIN KINASE KINASE DSOR1-LIKE PROTEIN"/>
    <property type="match status" value="1"/>
</dbReference>
<keyword evidence="1" id="KW-0723">Serine/threonine-protein kinase</keyword>
<evidence type="ECO:0000256" key="8">
    <source>
        <dbReference type="ARBA" id="ARBA00049299"/>
    </source>
</evidence>
<evidence type="ECO:0000256" key="3">
    <source>
        <dbReference type="ARBA" id="ARBA00022741"/>
    </source>
</evidence>
<keyword evidence="6" id="KW-0829">Tyrosine-protein kinase</keyword>
<evidence type="ECO:0000256" key="7">
    <source>
        <dbReference type="ARBA" id="ARBA00049014"/>
    </source>
</evidence>
<dbReference type="Pfam" id="PF00069">
    <property type="entry name" value="Pkinase"/>
    <property type="match status" value="1"/>
</dbReference>
<evidence type="ECO:0000313" key="12">
    <source>
        <dbReference type="Proteomes" id="UP001168821"/>
    </source>
</evidence>
<keyword evidence="3" id="KW-0547">Nucleotide-binding</keyword>
<keyword evidence="12" id="KW-1185">Reference proteome</keyword>
<dbReference type="PROSITE" id="PS50011">
    <property type="entry name" value="PROTEIN_KINASE_DOM"/>
    <property type="match status" value="1"/>
</dbReference>
<comment type="catalytic activity">
    <reaction evidence="8">
        <text>L-threonyl-[protein] + ATP = O-phospho-L-threonyl-[protein] + ADP + H(+)</text>
        <dbReference type="Rhea" id="RHEA:46608"/>
        <dbReference type="Rhea" id="RHEA-COMP:11060"/>
        <dbReference type="Rhea" id="RHEA-COMP:11605"/>
        <dbReference type="ChEBI" id="CHEBI:15378"/>
        <dbReference type="ChEBI" id="CHEBI:30013"/>
        <dbReference type="ChEBI" id="CHEBI:30616"/>
        <dbReference type="ChEBI" id="CHEBI:61977"/>
        <dbReference type="ChEBI" id="CHEBI:456216"/>
        <dbReference type="EC" id="2.7.12.2"/>
    </reaction>
</comment>
<comment type="catalytic activity">
    <reaction evidence="7">
        <text>L-seryl-[protein] + ATP = O-phospho-L-seryl-[protein] + ADP + H(+)</text>
        <dbReference type="Rhea" id="RHEA:17989"/>
        <dbReference type="Rhea" id="RHEA-COMP:9863"/>
        <dbReference type="Rhea" id="RHEA-COMP:11604"/>
        <dbReference type="ChEBI" id="CHEBI:15378"/>
        <dbReference type="ChEBI" id="CHEBI:29999"/>
        <dbReference type="ChEBI" id="CHEBI:30616"/>
        <dbReference type="ChEBI" id="CHEBI:83421"/>
        <dbReference type="ChEBI" id="CHEBI:456216"/>
        <dbReference type="EC" id="2.7.12.2"/>
    </reaction>
</comment>
<dbReference type="GO" id="GO:0005524">
    <property type="term" value="F:ATP binding"/>
    <property type="evidence" value="ECO:0007669"/>
    <property type="project" value="UniProtKB-KW"/>
</dbReference>
<comment type="caution">
    <text evidence="11">The sequence shown here is derived from an EMBL/GenBank/DDBJ whole genome shotgun (WGS) entry which is preliminary data.</text>
</comment>
<evidence type="ECO:0000256" key="1">
    <source>
        <dbReference type="ARBA" id="ARBA00022527"/>
    </source>
</evidence>
<dbReference type="GO" id="GO:0004674">
    <property type="term" value="F:protein serine/threonine kinase activity"/>
    <property type="evidence" value="ECO:0007669"/>
    <property type="project" value="UniProtKB-KW"/>
</dbReference>
<evidence type="ECO:0000256" key="2">
    <source>
        <dbReference type="ARBA" id="ARBA00022679"/>
    </source>
</evidence>
<reference evidence="11" key="1">
    <citation type="journal article" date="2023" name="G3 (Bethesda)">
        <title>Whole genome assemblies of Zophobas morio and Tenebrio molitor.</title>
        <authorList>
            <person name="Kaur S."/>
            <person name="Stinson S.A."/>
            <person name="diCenzo G.C."/>
        </authorList>
    </citation>
    <scope>NUCLEOTIDE SEQUENCE</scope>
    <source>
        <strain evidence="11">QUZm001</strain>
    </source>
</reference>
<dbReference type="SUPFAM" id="SSF56112">
    <property type="entry name" value="Protein kinase-like (PK-like)"/>
    <property type="match status" value="1"/>
</dbReference>
<evidence type="ECO:0000256" key="4">
    <source>
        <dbReference type="ARBA" id="ARBA00022777"/>
    </source>
</evidence>
<dbReference type="InterPro" id="IPR050915">
    <property type="entry name" value="MAP_kinase_kinase"/>
</dbReference>
<dbReference type="AlphaFoldDB" id="A0AA38IT50"/>
<evidence type="ECO:0000256" key="9">
    <source>
        <dbReference type="ARBA" id="ARBA00051693"/>
    </source>
</evidence>
<keyword evidence="2" id="KW-0808">Transferase</keyword>